<dbReference type="RefSeq" id="WP_263607343.1">
    <property type="nucleotide sequence ID" value="NZ_JAOVQM010000001.1"/>
</dbReference>
<evidence type="ECO:0000313" key="1">
    <source>
        <dbReference type="EMBL" id="MCV2231230.1"/>
    </source>
</evidence>
<organism evidence="1 2">
    <name type="scientific">Paracholeplasma manati</name>
    <dbReference type="NCBI Taxonomy" id="591373"/>
    <lineage>
        <taxon>Bacteria</taxon>
        <taxon>Bacillati</taxon>
        <taxon>Mycoplasmatota</taxon>
        <taxon>Mollicutes</taxon>
        <taxon>Acholeplasmatales</taxon>
        <taxon>Acholeplasmataceae</taxon>
        <taxon>Paracholeplasma</taxon>
    </lineage>
</organism>
<reference evidence="1" key="1">
    <citation type="submission" date="2022-09" db="EMBL/GenBank/DDBJ databases">
        <title>Novel Mycoplasma species identified in domestic and wild animals.</title>
        <authorList>
            <person name="Volokhov D.V."/>
            <person name="Furtak V.A."/>
            <person name="Zagorodnyaya T.A."/>
        </authorList>
    </citation>
    <scope>NUCLEOTIDE SEQUENCE</scope>
    <source>
        <strain evidence="1">Oakley</strain>
    </source>
</reference>
<keyword evidence="2" id="KW-1185">Reference proteome</keyword>
<comment type="caution">
    <text evidence="1">The sequence shown here is derived from an EMBL/GenBank/DDBJ whole genome shotgun (WGS) entry which is preliminary data.</text>
</comment>
<dbReference type="Proteomes" id="UP001177160">
    <property type="component" value="Unassembled WGS sequence"/>
</dbReference>
<sequence length="105" mass="12398">MTTKTEELLDIPLRPSDYEDFNNAPFKITVSTNSLNELKVMLKSLIQLDYETYQLDIHYQETIRIHEIKPLLDILTKKAKYLPNYLVGVSKKPIDHLYFVQLWAQ</sequence>
<evidence type="ECO:0000313" key="2">
    <source>
        <dbReference type="Proteomes" id="UP001177160"/>
    </source>
</evidence>
<accession>A0ABT2Y3B6</accession>
<gene>
    <name evidence="1" type="ORF">N7548_00120</name>
</gene>
<dbReference type="EMBL" id="JAOVQM010000001">
    <property type="protein sequence ID" value="MCV2231230.1"/>
    <property type="molecule type" value="Genomic_DNA"/>
</dbReference>
<name>A0ABT2Y3B6_9MOLU</name>
<proteinExistence type="predicted"/>
<protein>
    <submittedName>
        <fullName evidence="1">Uncharacterized protein</fullName>
    </submittedName>
</protein>